<keyword evidence="5" id="KW-0131">Cell cycle</keyword>
<dbReference type="GO" id="GO:0005886">
    <property type="term" value="C:plasma membrane"/>
    <property type="evidence" value="ECO:0007669"/>
    <property type="project" value="TreeGrafter"/>
</dbReference>
<evidence type="ECO:0000256" key="5">
    <source>
        <dbReference type="ARBA" id="ARBA00023306"/>
    </source>
</evidence>
<proteinExistence type="predicted"/>
<dbReference type="PANTHER" id="PTHR37820">
    <property type="entry name" value="CELL DIVISION PROTEIN DIVIB"/>
    <property type="match status" value="1"/>
</dbReference>
<keyword evidence="4 6" id="KW-1133">Transmembrane helix</keyword>
<feature type="domain" description="POTRA" evidence="7">
    <location>
        <begin position="71"/>
        <end position="137"/>
    </location>
</feature>
<evidence type="ECO:0000256" key="2">
    <source>
        <dbReference type="ARBA" id="ARBA00022618"/>
    </source>
</evidence>
<evidence type="ECO:0000313" key="9">
    <source>
        <dbReference type="Proteomes" id="UP000315589"/>
    </source>
</evidence>
<dbReference type="Pfam" id="PF08478">
    <property type="entry name" value="POTRA_1"/>
    <property type="match status" value="1"/>
</dbReference>
<evidence type="ECO:0000256" key="3">
    <source>
        <dbReference type="ARBA" id="ARBA00022692"/>
    </source>
</evidence>
<evidence type="ECO:0000259" key="7">
    <source>
        <dbReference type="Pfam" id="PF08478"/>
    </source>
</evidence>
<accession>A0A554LLK5</accession>
<evidence type="ECO:0000256" key="1">
    <source>
        <dbReference type="ARBA" id="ARBA00022475"/>
    </source>
</evidence>
<evidence type="ECO:0000313" key="8">
    <source>
        <dbReference type="EMBL" id="TSC93751.1"/>
    </source>
</evidence>
<keyword evidence="2" id="KW-0132">Cell division</keyword>
<reference evidence="8 9" key="1">
    <citation type="submission" date="2017-07" db="EMBL/GenBank/DDBJ databases">
        <title>Mechanisms for carbon and nitrogen cycling indicate functional differentiation within the Candidate Phyla Radiation.</title>
        <authorList>
            <person name="Danczak R.E."/>
            <person name="Johnston M.D."/>
            <person name="Kenah C."/>
            <person name="Slattery M."/>
            <person name="Wrighton K.C."/>
            <person name="Wilkins M.J."/>
        </authorList>
    </citation>
    <scope>NUCLEOTIDE SEQUENCE [LARGE SCALE GENOMIC DNA]</scope>
    <source>
        <strain evidence="8">Licking1014_85</strain>
    </source>
</reference>
<dbReference type="EMBL" id="VMGI01000011">
    <property type="protein sequence ID" value="TSC93751.1"/>
    <property type="molecule type" value="Genomic_DNA"/>
</dbReference>
<dbReference type="InterPro" id="IPR050487">
    <property type="entry name" value="FtsQ_DivIB"/>
</dbReference>
<dbReference type="GO" id="GO:0051301">
    <property type="term" value="P:cell division"/>
    <property type="evidence" value="ECO:0007669"/>
    <property type="project" value="UniProtKB-KW"/>
</dbReference>
<dbReference type="Proteomes" id="UP000315589">
    <property type="component" value="Unassembled WGS sequence"/>
</dbReference>
<dbReference type="AlphaFoldDB" id="A0A554LLK5"/>
<sequence>MKFIDLLPKKQSSSIYRKNSRSIYTNPKIITQSPLRRNENQPPKKINRKQAIGGIVLIFFISLVILGSNYFKIKNIQINGDPKPETVEMIKTLEGKNIILFNTRKISKTLLEKQPAIKSIKVIVGYPDTVRINLIERDGVLIWESGGKKYLIDKEGVVFKETQKDDLIRVMDEKNVPVVLGQRILSTDLVDIIKIMSVKIPAIVSLPIKNFSISDSLFCITAHTEKFRMVFYTQIPIADQLTVLQKLYTSHKDEIKEYIDLRVDGYAYYK</sequence>
<evidence type="ECO:0000256" key="6">
    <source>
        <dbReference type="SAM" id="Phobius"/>
    </source>
</evidence>
<keyword evidence="3 6" id="KW-0812">Transmembrane</keyword>
<protein>
    <recommendedName>
        <fullName evidence="7">POTRA domain-containing protein</fullName>
    </recommendedName>
</protein>
<gene>
    <name evidence="8" type="ORF">CEN91_129</name>
</gene>
<dbReference type="PANTHER" id="PTHR37820:SF1">
    <property type="entry name" value="CELL DIVISION PROTEIN FTSQ"/>
    <property type="match status" value="1"/>
</dbReference>
<name>A0A554LLK5_9BACT</name>
<keyword evidence="6" id="KW-0472">Membrane</keyword>
<organism evidence="8 9">
    <name type="scientific">Candidatus Berkelbacteria bacterium Licking1014_85</name>
    <dbReference type="NCBI Taxonomy" id="2017148"/>
    <lineage>
        <taxon>Bacteria</taxon>
        <taxon>Candidatus Berkelbacteria</taxon>
    </lineage>
</organism>
<evidence type="ECO:0000256" key="4">
    <source>
        <dbReference type="ARBA" id="ARBA00022989"/>
    </source>
</evidence>
<comment type="caution">
    <text evidence="8">The sequence shown here is derived from an EMBL/GenBank/DDBJ whole genome shotgun (WGS) entry which is preliminary data.</text>
</comment>
<dbReference type="InterPro" id="IPR013685">
    <property type="entry name" value="POTRA_FtsQ_type"/>
</dbReference>
<feature type="transmembrane region" description="Helical" evidence="6">
    <location>
        <begin position="51"/>
        <end position="71"/>
    </location>
</feature>
<keyword evidence="1" id="KW-1003">Cell membrane</keyword>